<feature type="domain" description="Carboxyltransferase" evidence="4">
    <location>
        <begin position="33"/>
        <end position="320"/>
    </location>
</feature>
<dbReference type="PANTHER" id="PTHR43309:SF3">
    <property type="entry name" value="5-OXOPROLINASE SUBUNIT C"/>
    <property type="match status" value="1"/>
</dbReference>
<organism evidence="5 6">
    <name type="scientific">Roseateles rivi</name>
    <dbReference type="NCBI Taxonomy" id="3299028"/>
    <lineage>
        <taxon>Bacteria</taxon>
        <taxon>Pseudomonadati</taxon>
        <taxon>Pseudomonadota</taxon>
        <taxon>Betaproteobacteria</taxon>
        <taxon>Burkholderiales</taxon>
        <taxon>Sphaerotilaceae</taxon>
        <taxon>Roseateles</taxon>
    </lineage>
</organism>
<dbReference type="InterPro" id="IPR029000">
    <property type="entry name" value="Cyclophilin-like_dom_sf"/>
</dbReference>
<dbReference type="PANTHER" id="PTHR43309">
    <property type="entry name" value="5-OXOPROLINASE SUBUNIT C"/>
    <property type="match status" value="1"/>
</dbReference>
<dbReference type="EMBL" id="JBIGHZ010000004">
    <property type="protein sequence ID" value="MFG6448869.1"/>
    <property type="molecule type" value="Genomic_DNA"/>
</dbReference>
<dbReference type="Gene3D" id="2.40.100.10">
    <property type="entry name" value="Cyclophilin-like"/>
    <property type="match status" value="1"/>
</dbReference>
<dbReference type="Pfam" id="PF02626">
    <property type="entry name" value="CT_A_B"/>
    <property type="match status" value="1"/>
</dbReference>
<evidence type="ECO:0000259" key="4">
    <source>
        <dbReference type="SMART" id="SM00797"/>
    </source>
</evidence>
<keyword evidence="1" id="KW-0547">Nucleotide-binding</keyword>
<keyword evidence="3" id="KW-0067">ATP-binding</keyword>
<protein>
    <submittedName>
        <fullName evidence="5">Biotin-dependent carboxyltransferase family protein</fullName>
    </submittedName>
</protein>
<evidence type="ECO:0000313" key="6">
    <source>
        <dbReference type="Proteomes" id="UP001606099"/>
    </source>
</evidence>
<comment type="caution">
    <text evidence="5">The sequence shown here is derived from an EMBL/GenBank/DDBJ whole genome shotgun (WGS) entry which is preliminary data.</text>
</comment>
<evidence type="ECO:0000256" key="3">
    <source>
        <dbReference type="ARBA" id="ARBA00022840"/>
    </source>
</evidence>
<dbReference type="SUPFAM" id="SSF50891">
    <property type="entry name" value="Cyclophilin-like"/>
    <property type="match status" value="1"/>
</dbReference>
<reference evidence="5 6" key="1">
    <citation type="submission" date="2024-08" db="EMBL/GenBank/DDBJ databases">
        <authorList>
            <person name="Lu H."/>
        </authorList>
    </citation>
    <scope>NUCLEOTIDE SEQUENCE [LARGE SCALE GENOMIC DNA]</scope>
    <source>
        <strain evidence="5 6">BYS180W</strain>
    </source>
</reference>
<dbReference type="InterPro" id="IPR003778">
    <property type="entry name" value="CT_A_B"/>
</dbReference>
<keyword evidence="6" id="KW-1185">Reference proteome</keyword>
<dbReference type="InterPro" id="IPR052708">
    <property type="entry name" value="PxpC"/>
</dbReference>
<proteinExistence type="predicted"/>
<evidence type="ECO:0000313" key="5">
    <source>
        <dbReference type="EMBL" id="MFG6448869.1"/>
    </source>
</evidence>
<gene>
    <name evidence="5" type="ORF">ACG0Z6_11550</name>
</gene>
<sequence>MNTPTPPMTGSARVLSGGAGCTVQDRGRYGWRHVGVPVSGCLDQPLADAANALLDNPPEAAVLELRGLPLTLQAGEAALDLAVAGAATLRRRAAPEASWQAALPWQGLRLAAQEQLHVQPAPGRCVYLALGGGVACTPVLGSRATYVRAGLGGLHGRMLQPQDSLAAARAAPGPLWRAPQPWVSAAPEAGVLRLRVLHGPQHQDFSPEAWSQFLTQTWQASAAQDRMGLRLQGQALALRAGHGVGMWSDAVAPGAVQVPADGMPIVLLADAQTVGGYPKIASVIQADLPALAQAPEGTALRFEACTPEQARAAAQAQAARWQAWAAQRQACAVPRDVDLAALYQHSLVSGMINALNPSATP</sequence>
<evidence type="ECO:0000256" key="2">
    <source>
        <dbReference type="ARBA" id="ARBA00022801"/>
    </source>
</evidence>
<keyword evidence="2" id="KW-0378">Hydrolase</keyword>
<dbReference type="RefSeq" id="WP_394461518.1">
    <property type="nucleotide sequence ID" value="NZ_JBIGHZ010000004.1"/>
</dbReference>
<evidence type="ECO:0000256" key="1">
    <source>
        <dbReference type="ARBA" id="ARBA00022741"/>
    </source>
</evidence>
<dbReference type="SMART" id="SM00797">
    <property type="entry name" value="AHS2"/>
    <property type="match status" value="1"/>
</dbReference>
<dbReference type="Proteomes" id="UP001606099">
    <property type="component" value="Unassembled WGS sequence"/>
</dbReference>
<accession>A0ABW7FX16</accession>
<name>A0ABW7FX16_9BURK</name>